<gene>
    <name evidence="1" type="ORF">NJU99_11470</name>
</gene>
<evidence type="ECO:0000313" key="1">
    <source>
        <dbReference type="EMBL" id="UTJ05863.1"/>
    </source>
</evidence>
<proteinExistence type="predicted"/>
<protein>
    <submittedName>
        <fullName evidence="1">DUF2161 family putative PD-(D/E)XK-type phosphodiesterase</fullName>
    </submittedName>
</protein>
<organism evidence="1 2">
    <name type="scientific">Arcobacter roscoffensis</name>
    <dbReference type="NCBI Taxonomy" id="2961520"/>
    <lineage>
        <taxon>Bacteria</taxon>
        <taxon>Pseudomonadati</taxon>
        <taxon>Campylobacterota</taxon>
        <taxon>Epsilonproteobacteria</taxon>
        <taxon>Campylobacterales</taxon>
        <taxon>Arcobacteraceae</taxon>
        <taxon>Arcobacter</taxon>
    </lineage>
</organism>
<dbReference type="InterPro" id="IPR018679">
    <property type="entry name" value="DUF2161"/>
</dbReference>
<dbReference type="Pfam" id="PF09929">
    <property type="entry name" value="DUF2161"/>
    <property type="match status" value="1"/>
</dbReference>
<accession>A0ABY5E414</accession>
<keyword evidence="2" id="KW-1185">Reference proteome</keyword>
<sequence length="223" mass="25335">MKESDLYLPLKQYLEGQNYKVKGEVCDCDVLAIREDEEPLIVELKLSLNLDVLLQSVDRLSLSSVVYIGIPKDSKAFKKKRKLTVKLLKILGFGLILIDVTKNSVEVVLDPTEYKPRKIKQKKEKLLAEFQSRIGDPNLGGMASKKGVLTSYRQKALKVAIYLQEHGDSKASAIAKDLDEPKARDIMYNNFYAWFDRVGKGIYSLNSKGKEEISLWLEKKSSF</sequence>
<name>A0ABY5E414_9BACT</name>
<reference evidence="1" key="1">
    <citation type="submission" date="2022-07" db="EMBL/GenBank/DDBJ databases">
        <title>Arcobacter roscoffensis sp. nov., a marine bacterium isolated from coastal seawater collected from Roscoff, France.</title>
        <authorList>
            <person name="Pascual J."/>
            <person name="Lepeaux C."/>
            <person name="Methner A."/>
            <person name="Overmann J."/>
        </authorList>
    </citation>
    <scope>NUCLEOTIDE SEQUENCE</scope>
    <source>
        <strain evidence="1">ARW1-2F2</strain>
    </source>
</reference>
<dbReference type="EMBL" id="CP100595">
    <property type="protein sequence ID" value="UTJ05863.1"/>
    <property type="molecule type" value="Genomic_DNA"/>
</dbReference>
<evidence type="ECO:0000313" key="2">
    <source>
        <dbReference type="Proteomes" id="UP001060012"/>
    </source>
</evidence>
<dbReference type="Proteomes" id="UP001060012">
    <property type="component" value="Chromosome"/>
</dbReference>
<dbReference type="RefSeq" id="WP_254576044.1">
    <property type="nucleotide sequence ID" value="NZ_CP100595.1"/>
</dbReference>